<dbReference type="PANTHER" id="PTHR31562">
    <property type="entry name" value="PROTEIN CBG18972"/>
    <property type="match status" value="1"/>
</dbReference>
<proteinExistence type="predicted"/>
<dbReference type="STRING" id="1561998.A0A1I7TW12"/>
<reference evidence="3" key="1">
    <citation type="submission" date="2016-11" db="UniProtKB">
        <authorList>
            <consortium name="WormBaseParasite"/>
        </authorList>
    </citation>
    <scope>IDENTIFICATION</scope>
</reference>
<keyword evidence="2" id="KW-1185">Reference proteome</keyword>
<accession>A0A1I7TW12</accession>
<dbReference type="WBParaSite" id="Csp11.Scaffold629.g12352.t1">
    <property type="protein sequence ID" value="Csp11.Scaffold629.g12352.t1"/>
    <property type="gene ID" value="Csp11.Scaffold629.g12352"/>
</dbReference>
<dbReference type="AlphaFoldDB" id="A0A1I7TW12"/>
<name>A0A1I7TW12_9PELO</name>
<evidence type="ECO:0000313" key="3">
    <source>
        <dbReference type="WBParaSite" id="Csp11.Scaffold629.g12352.t1"/>
    </source>
</evidence>
<organism evidence="2 3">
    <name type="scientific">Caenorhabditis tropicalis</name>
    <dbReference type="NCBI Taxonomy" id="1561998"/>
    <lineage>
        <taxon>Eukaryota</taxon>
        <taxon>Metazoa</taxon>
        <taxon>Ecdysozoa</taxon>
        <taxon>Nematoda</taxon>
        <taxon>Chromadorea</taxon>
        <taxon>Rhabditida</taxon>
        <taxon>Rhabditina</taxon>
        <taxon>Rhabditomorpha</taxon>
        <taxon>Rhabditoidea</taxon>
        <taxon>Rhabditidae</taxon>
        <taxon>Peloderinae</taxon>
        <taxon>Caenorhabditis</taxon>
    </lineage>
</organism>
<sequence>MNNRVYAPSFQLSYFPLLVILTLLAMLIILSRLGDESEITNRSEPQSNRPLYSREKNISEFDLNKYSVITHKGNVSLQELNENVFKPFGYEITVPTLPVPTLRMLKEPKCEEVFSEWLKISNMPQPDVPPEQLPVDYADEFLLNGYSALSPWYFNDHSKTGDHPRNWDKISELMKLDKTGVAEIAYRSESEGMYNAMKHYRLDGMTGFVVGSMQPWVEVMALQNGAEKILTVEYNQLNIQEEFRDRLSSILPVDFVRNWKQYAGTFDFAATFSSIEHSGLGRYGDPIDPIGDLREMLKIKCMLKKGGLLFLGVPYGTDAIHYNAHRYYGSVRLAMMFYGFEWLGTYSGESEEPFNLNTDKLHSRGLFQLIHWTTVLRKL</sequence>
<keyword evidence="1" id="KW-0472">Membrane</keyword>
<protein>
    <submittedName>
        <fullName evidence="3">DUF268 domain-containing protein</fullName>
    </submittedName>
</protein>
<dbReference type="Pfam" id="PF03269">
    <property type="entry name" value="DUF268"/>
    <property type="match status" value="1"/>
</dbReference>
<evidence type="ECO:0000256" key="1">
    <source>
        <dbReference type="SAM" id="Phobius"/>
    </source>
</evidence>
<dbReference type="PANTHER" id="PTHR31562:SF6">
    <property type="entry name" value="DUF268 DOMAIN-CONTAINING PROTEIN-RELATED"/>
    <property type="match status" value="1"/>
</dbReference>
<dbReference type="Proteomes" id="UP000095282">
    <property type="component" value="Unplaced"/>
</dbReference>
<evidence type="ECO:0000313" key="2">
    <source>
        <dbReference type="Proteomes" id="UP000095282"/>
    </source>
</evidence>
<dbReference type="eggNOG" id="ENOG502S13E">
    <property type="taxonomic scope" value="Eukaryota"/>
</dbReference>
<feature type="transmembrane region" description="Helical" evidence="1">
    <location>
        <begin position="12"/>
        <end position="33"/>
    </location>
</feature>
<keyword evidence="1" id="KW-1133">Transmembrane helix</keyword>
<dbReference type="InterPro" id="IPR004951">
    <property type="entry name" value="DUF268_CAE_spp"/>
</dbReference>
<keyword evidence="1" id="KW-0812">Transmembrane</keyword>